<comment type="caution">
    <text evidence="2">The sequence shown here is derived from an EMBL/GenBank/DDBJ whole genome shotgun (WGS) entry which is preliminary data.</text>
</comment>
<accession>A0AAW0ZTV2</accession>
<dbReference type="Proteomes" id="UP001432146">
    <property type="component" value="Unassembled WGS sequence"/>
</dbReference>
<proteinExistence type="predicted"/>
<reference evidence="2 3" key="1">
    <citation type="submission" date="2024-05" db="EMBL/GenBank/DDBJ databases">
        <title>The nuclear and mitochondrial genome assemblies of Tetragonisca angustula (Apidae: Meliponini), a tiny yet remarkable pollinator in the Neotropics.</title>
        <authorList>
            <person name="Ferrari R."/>
            <person name="Ricardo P.C."/>
            <person name="Dias F.C."/>
            <person name="Araujo N.S."/>
            <person name="Soares D.O."/>
            <person name="Zhou Q.-S."/>
            <person name="Zhu C.-D."/>
            <person name="Coutinho L."/>
            <person name="Airas M.C."/>
            <person name="Batista T.M."/>
        </authorList>
    </citation>
    <scope>NUCLEOTIDE SEQUENCE [LARGE SCALE GENOMIC DNA]</scope>
    <source>
        <strain evidence="2">ASF017062</strain>
        <tissue evidence="2">Abdomen</tissue>
    </source>
</reference>
<evidence type="ECO:0000313" key="3">
    <source>
        <dbReference type="Proteomes" id="UP001432146"/>
    </source>
</evidence>
<gene>
    <name evidence="2" type="ORF">QLX08_006495</name>
</gene>
<protein>
    <submittedName>
        <fullName evidence="2">Uncharacterized protein</fullName>
    </submittedName>
</protein>
<organism evidence="2 3">
    <name type="scientific">Tetragonisca angustula</name>
    <dbReference type="NCBI Taxonomy" id="166442"/>
    <lineage>
        <taxon>Eukaryota</taxon>
        <taxon>Metazoa</taxon>
        <taxon>Ecdysozoa</taxon>
        <taxon>Arthropoda</taxon>
        <taxon>Hexapoda</taxon>
        <taxon>Insecta</taxon>
        <taxon>Pterygota</taxon>
        <taxon>Neoptera</taxon>
        <taxon>Endopterygota</taxon>
        <taxon>Hymenoptera</taxon>
        <taxon>Apocrita</taxon>
        <taxon>Aculeata</taxon>
        <taxon>Apoidea</taxon>
        <taxon>Anthophila</taxon>
        <taxon>Apidae</taxon>
        <taxon>Tetragonisca</taxon>
    </lineage>
</organism>
<dbReference type="EMBL" id="JAWNGG020000118">
    <property type="protein sequence ID" value="KAK9301008.1"/>
    <property type="molecule type" value="Genomic_DNA"/>
</dbReference>
<name>A0AAW0ZTV2_9HYME</name>
<evidence type="ECO:0000256" key="1">
    <source>
        <dbReference type="SAM" id="MobiDB-lite"/>
    </source>
</evidence>
<sequence length="93" mass="10654">MSLLFNGCPTQQSEDNNEQEDIQRVTIPRNRNLCADSPEDKDTRRHINSRRWCLAIKNATLVGGSDRKEDNVCQPVVGYHSSDTTKYQSQCLR</sequence>
<feature type="region of interest" description="Disordered" evidence="1">
    <location>
        <begin position="1"/>
        <end position="21"/>
    </location>
</feature>
<evidence type="ECO:0000313" key="2">
    <source>
        <dbReference type="EMBL" id="KAK9301008.1"/>
    </source>
</evidence>
<keyword evidence="3" id="KW-1185">Reference proteome</keyword>
<dbReference type="AlphaFoldDB" id="A0AAW0ZTV2"/>